<protein>
    <submittedName>
        <fullName evidence="1">12289_t:CDS:1</fullName>
    </submittedName>
</protein>
<sequence>RTEVGGGPSTTAIKFRLPDGQNIKRRFDKSDPVRYLFEFIKASVPEAQEKQFELIYNRNSLINQVERTVDEAELSNAVVNV</sequence>
<comment type="caution">
    <text evidence="1">The sequence shown here is derived from an EMBL/GenBank/DDBJ whole genome shotgun (WGS) entry which is preliminary data.</text>
</comment>
<dbReference type="EMBL" id="CAJVPW010044252">
    <property type="protein sequence ID" value="CAG8753668.1"/>
    <property type="molecule type" value="Genomic_DNA"/>
</dbReference>
<feature type="non-terminal residue" evidence="1">
    <location>
        <position position="1"/>
    </location>
</feature>
<evidence type="ECO:0000313" key="2">
    <source>
        <dbReference type="Proteomes" id="UP000789366"/>
    </source>
</evidence>
<name>A0ACA9QJI5_9GLOM</name>
<organism evidence="1 2">
    <name type="scientific">Cetraspora pellucida</name>
    <dbReference type="NCBI Taxonomy" id="1433469"/>
    <lineage>
        <taxon>Eukaryota</taxon>
        <taxon>Fungi</taxon>
        <taxon>Fungi incertae sedis</taxon>
        <taxon>Mucoromycota</taxon>
        <taxon>Glomeromycotina</taxon>
        <taxon>Glomeromycetes</taxon>
        <taxon>Diversisporales</taxon>
        <taxon>Gigasporaceae</taxon>
        <taxon>Cetraspora</taxon>
    </lineage>
</organism>
<proteinExistence type="predicted"/>
<accession>A0ACA9QJI5</accession>
<keyword evidence="2" id="KW-1185">Reference proteome</keyword>
<gene>
    <name evidence="1" type="ORF">SPELUC_LOCUS14655</name>
</gene>
<reference evidence="1" key="1">
    <citation type="submission" date="2021-06" db="EMBL/GenBank/DDBJ databases">
        <authorList>
            <person name="Kallberg Y."/>
            <person name="Tangrot J."/>
            <person name="Rosling A."/>
        </authorList>
    </citation>
    <scope>NUCLEOTIDE SEQUENCE</scope>
    <source>
        <strain evidence="1">28 12/20/2015</strain>
    </source>
</reference>
<evidence type="ECO:0000313" key="1">
    <source>
        <dbReference type="EMBL" id="CAG8753668.1"/>
    </source>
</evidence>
<dbReference type="Proteomes" id="UP000789366">
    <property type="component" value="Unassembled WGS sequence"/>
</dbReference>
<feature type="non-terminal residue" evidence="1">
    <location>
        <position position="81"/>
    </location>
</feature>